<dbReference type="Proteomes" id="UP000827160">
    <property type="component" value="Segment"/>
</dbReference>
<evidence type="ECO:0000256" key="1">
    <source>
        <dbReference type="SAM" id="MobiDB-lite"/>
    </source>
</evidence>
<dbReference type="InterPro" id="IPR004211">
    <property type="entry name" value="Endonuclease_7"/>
</dbReference>
<name>A0AAE7SNI6_9CAUD</name>
<dbReference type="EMBL" id="MZ462995">
    <property type="protein sequence ID" value="QXP44072.1"/>
    <property type="molecule type" value="Genomic_DNA"/>
</dbReference>
<feature type="compositionally biased region" description="Basic residues" evidence="1">
    <location>
        <begin position="114"/>
        <end position="128"/>
    </location>
</feature>
<sequence length="128" mass="14879">MRVMKRRLKTTEVAQVTNTLYIKQSGVCPLCATKMVRSGACLDHDHDTGLVRSVLCRNCNGIEGKIKNLVRRARRGSPYTEYLGRVILYWLHHETDRTGMYHPSHKSSDEKREARNRKARERRARAKK</sequence>
<protein>
    <submittedName>
        <fullName evidence="2">Recombination endonuclease VII</fullName>
    </submittedName>
</protein>
<feature type="region of interest" description="Disordered" evidence="1">
    <location>
        <begin position="99"/>
        <end position="128"/>
    </location>
</feature>
<keyword evidence="3" id="KW-1185">Reference proteome</keyword>
<dbReference type="Pfam" id="PF02945">
    <property type="entry name" value="Endonuclease_7"/>
    <property type="match status" value="1"/>
</dbReference>
<dbReference type="Gene3D" id="3.40.1800.10">
    <property type="entry name" value="His-Me finger endonucleases"/>
    <property type="match status" value="1"/>
</dbReference>
<keyword evidence="2" id="KW-0540">Nuclease</keyword>
<dbReference type="SUPFAM" id="SSF54060">
    <property type="entry name" value="His-Me finger endonucleases"/>
    <property type="match status" value="1"/>
</dbReference>
<evidence type="ECO:0000313" key="3">
    <source>
        <dbReference type="Proteomes" id="UP000827160"/>
    </source>
</evidence>
<reference evidence="2" key="1">
    <citation type="submission" date="2021-06" db="EMBL/GenBank/DDBJ databases">
        <authorList>
            <person name="Nair S."/>
        </authorList>
    </citation>
    <scope>NUCLEOTIDE SEQUENCE</scope>
</reference>
<dbReference type="GO" id="GO:0004519">
    <property type="term" value="F:endonuclease activity"/>
    <property type="evidence" value="ECO:0007669"/>
    <property type="project" value="UniProtKB-KW"/>
</dbReference>
<proteinExistence type="predicted"/>
<dbReference type="InterPro" id="IPR044925">
    <property type="entry name" value="His-Me_finger_sf"/>
</dbReference>
<evidence type="ECO:0000313" key="2">
    <source>
        <dbReference type="EMBL" id="QXP44072.1"/>
    </source>
</evidence>
<keyword evidence="2" id="KW-0378">Hydrolase</keyword>
<organism evidence="2 3">
    <name type="scientific">Stappia phage SI01</name>
    <dbReference type="NCBI Taxonomy" id="2847766"/>
    <lineage>
        <taxon>Viruses</taxon>
        <taxon>Duplodnaviria</taxon>
        <taxon>Heunggongvirae</taxon>
        <taxon>Uroviricota</taxon>
        <taxon>Caudoviricetes</taxon>
        <taxon>Autographivirales</taxon>
        <taxon>Dunnvirinae</taxon>
        <taxon>Songlingvirus</taxon>
        <taxon>Songlingvirus SI01</taxon>
    </lineage>
</organism>
<accession>A0AAE7SNI6</accession>
<dbReference type="InterPro" id="IPR038563">
    <property type="entry name" value="Endonuclease_7_sf"/>
</dbReference>
<keyword evidence="2" id="KW-0255">Endonuclease</keyword>